<dbReference type="InParanoid" id="S8F3I7"/>
<dbReference type="InterPro" id="IPR000620">
    <property type="entry name" value="EamA_dom"/>
</dbReference>
<feature type="transmembrane region" description="Helical" evidence="5">
    <location>
        <begin position="364"/>
        <end position="382"/>
    </location>
</feature>
<proteinExistence type="predicted"/>
<feature type="domain" description="EamA" evidence="6">
    <location>
        <begin position="252"/>
        <end position="380"/>
    </location>
</feature>
<evidence type="ECO:0000256" key="2">
    <source>
        <dbReference type="ARBA" id="ARBA00022692"/>
    </source>
</evidence>
<evidence type="ECO:0000256" key="5">
    <source>
        <dbReference type="SAM" id="Phobius"/>
    </source>
</evidence>
<dbReference type="Gene3D" id="1.10.3730.20">
    <property type="match status" value="1"/>
</dbReference>
<dbReference type="Proteomes" id="UP000015241">
    <property type="component" value="Unassembled WGS sequence"/>
</dbReference>
<evidence type="ECO:0000256" key="4">
    <source>
        <dbReference type="ARBA" id="ARBA00023136"/>
    </source>
</evidence>
<feature type="domain" description="EamA" evidence="6">
    <location>
        <begin position="76"/>
        <end position="213"/>
    </location>
</feature>
<dbReference type="eggNOG" id="KOG4510">
    <property type="taxonomic scope" value="Eukaryota"/>
</dbReference>
<feature type="transmembrane region" description="Helical" evidence="5">
    <location>
        <begin position="203"/>
        <end position="223"/>
    </location>
</feature>
<evidence type="ECO:0000313" key="7">
    <source>
        <dbReference type="EMBL" id="EPS96320.1"/>
    </source>
</evidence>
<feature type="transmembrane region" description="Helical" evidence="5">
    <location>
        <begin position="76"/>
        <end position="98"/>
    </location>
</feature>
<evidence type="ECO:0000256" key="3">
    <source>
        <dbReference type="ARBA" id="ARBA00022989"/>
    </source>
</evidence>
<evidence type="ECO:0000313" key="8">
    <source>
        <dbReference type="Proteomes" id="UP000015241"/>
    </source>
</evidence>
<feature type="transmembrane region" description="Helical" evidence="5">
    <location>
        <begin position="275"/>
        <end position="297"/>
    </location>
</feature>
<dbReference type="InterPro" id="IPR037185">
    <property type="entry name" value="EmrE-like"/>
</dbReference>
<dbReference type="PANTHER" id="PTHR22911">
    <property type="entry name" value="ACYL-MALONYL CONDENSING ENZYME-RELATED"/>
    <property type="match status" value="1"/>
</dbReference>
<keyword evidence="4 5" id="KW-0472">Membrane</keyword>
<dbReference type="PANTHER" id="PTHR22911:SF6">
    <property type="entry name" value="SOLUTE CARRIER FAMILY 35 MEMBER G1"/>
    <property type="match status" value="1"/>
</dbReference>
<protein>
    <recommendedName>
        <fullName evidence="6">EamA domain-containing protein</fullName>
    </recommendedName>
</protein>
<dbReference type="EMBL" id="KE504190">
    <property type="protein sequence ID" value="EPS96320.1"/>
    <property type="molecule type" value="Genomic_DNA"/>
</dbReference>
<gene>
    <name evidence="7" type="ORF">FOMPIDRAFT_1130587</name>
</gene>
<keyword evidence="2 5" id="KW-0812">Transmembrane</keyword>
<dbReference type="HOGENOM" id="CLU_032828_4_1_1"/>
<feature type="transmembrane region" description="Helical" evidence="5">
    <location>
        <begin position="309"/>
        <end position="329"/>
    </location>
</feature>
<name>S8F3I7_FOMSC</name>
<evidence type="ECO:0000259" key="6">
    <source>
        <dbReference type="Pfam" id="PF00892"/>
    </source>
</evidence>
<comment type="subcellular location">
    <subcellularLocation>
        <location evidence="1">Membrane</location>
        <topology evidence="1">Multi-pass membrane protein</topology>
    </subcellularLocation>
</comment>
<evidence type="ECO:0000256" key="1">
    <source>
        <dbReference type="ARBA" id="ARBA00004141"/>
    </source>
</evidence>
<reference evidence="7 8" key="1">
    <citation type="journal article" date="2012" name="Science">
        <title>The Paleozoic origin of enzymatic lignin decomposition reconstructed from 31 fungal genomes.</title>
        <authorList>
            <person name="Floudas D."/>
            <person name="Binder M."/>
            <person name="Riley R."/>
            <person name="Barry K."/>
            <person name="Blanchette R.A."/>
            <person name="Henrissat B."/>
            <person name="Martinez A.T."/>
            <person name="Otillar R."/>
            <person name="Spatafora J.W."/>
            <person name="Yadav J.S."/>
            <person name="Aerts A."/>
            <person name="Benoit I."/>
            <person name="Boyd A."/>
            <person name="Carlson A."/>
            <person name="Copeland A."/>
            <person name="Coutinho P.M."/>
            <person name="de Vries R.P."/>
            <person name="Ferreira P."/>
            <person name="Findley K."/>
            <person name="Foster B."/>
            <person name="Gaskell J."/>
            <person name="Glotzer D."/>
            <person name="Gorecki P."/>
            <person name="Heitman J."/>
            <person name="Hesse C."/>
            <person name="Hori C."/>
            <person name="Igarashi K."/>
            <person name="Jurgens J.A."/>
            <person name="Kallen N."/>
            <person name="Kersten P."/>
            <person name="Kohler A."/>
            <person name="Kuees U."/>
            <person name="Kumar T.K.A."/>
            <person name="Kuo A."/>
            <person name="LaButti K."/>
            <person name="Larrondo L.F."/>
            <person name="Lindquist E."/>
            <person name="Ling A."/>
            <person name="Lombard V."/>
            <person name="Lucas S."/>
            <person name="Lundell T."/>
            <person name="Martin R."/>
            <person name="McLaughlin D.J."/>
            <person name="Morgenstern I."/>
            <person name="Morin E."/>
            <person name="Murat C."/>
            <person name="Nagy L.G."/>
            <person name="Nolan M."/>
            <person name="Ohm R.A."/>
            <person name="Patyshakuliyeva A."/>
            <person name="Rokas A."/>
            <person name="Ruiz-Duenas F.J."/>
            <person name="Sabat G."/>
            <person name="Salamov A."/>
            <person name="Samejima M."/>
            <person name="Schmutz J."/>
            <person name="Slot J.C."/>
            <person name="St John F."/>
            <person name="Stenlid J."/>
            <person name="Sun H."/>
            <person name="Sun S."/>
            <person name="Syed K."/>
            <person name="Tsang A."/>
            <person name="Wiebenga A."/>
            <person name="Young D."/>
            <person name="Pisabarro A."/>
            <person name="Eastwood D.C."/>
            <person name="Martin F."/>
            <person name="Cullen D."/>
            <person name="Grigoriev I.V."/>
            <person name="Hibbett D.S."/>
        </authorList>
    </citation>
    <scope>NUCLEOTIDE SEQUENCE</scope>
    <source>
        <strain evidence="8">FP-58527</strain>
    </source>
</reference>
<feature type="transmembrane region" description="Helical" evidence="5">
    <location>
        <begin position="243"/>
        <end position="263"/>
    </location>
</feature>
<feature type="transmembrane region" description="Helical" evidence="5">
    <location>
        <begin position="174"/>
        <end position="191"/>
    </location>
</feature>
<dbReference type="SUPFAM" id="SSF103481">
    <property type="entry name" value="Multidrug resistance efflux transporter EmrE"/>
    <property type="match status" value="2"/>
</dbReference>
<keyword evidence="3 5" id="KW-1133">Transmembrane helix</keyword>
<dbReference type="OrthoDB" id="306876at2759"/>
<organism evidence="7 8">
    <name type="scientific">Fomitopsis schrenkii</name>
    <name type="common">Brown rot fungus</name>
    <dbReference type="NCBI Taxonomy" id="2126942"/>
    <lineage>
        <taxon>Eukaryota</taxon>
        <taxon>Fungi</taxon>
        <taxon>Dikarya</taxon>
        <taxon>Basidiomycota</taxon>
        <taxon>Agaricomycotina</taxon>
        <taxon>Agaricomycetes</taxon>
        <taxon>Polyporales</taxon>
        <taxon>Fomitopsis</taxon>
    </lineage>
</organism>
<dbReference type="AlphaFoldDB" id="S8F3I7"/>
<dbReference type="Pfam" id="PF00892">
    <property type="entry name" value="EamA"/>
    <property type="match status" value="2"/>
</dbReference>
<feature type="transmembrane region" description="Helical" evidence="5">
    <location>
        <begin position="144"/>
        <end position="162"/>
    </location>
</feature>
<sequence>MTFTASRTPYAAQTPDRTVFDGPSTIPLRLSRLDTDAVDDDATLRRPGDYPSTRHGFRASWRMLSSTCKSTYQNNIGLSFIAIAGAFMSLMSTLVKMLNNIDPPVPMLELIFVRMVSIPWQLIRRGRWIMKVPDPLLGPQGVRGLLALRGVFGFIGLFGLYFSLQYLSVSDATVLQFLAPIFTAVAGALFLKEHFSKEQAFASLFSLAGVVLIAHPSFLFGPVTSEASAAAQIRSAYAAVTPAQRLSAVGYGMIGVLGATGAYTTIRAIGKRAHALHSVVAYSVQSVLVSSVCMLTLRTQIVMPTRLDWAGMLIGIAICGFTYQMLLTMGLQRETAGRGTMAVYVQIVYATINDFVFFRTTPTLLSVIGTIVIMSSAMYVAVSKENGPLKTKETILSQDHTLEQGLLENQDDGDEVTEGDTA</sequence>
<keyword evidence="8" id="KW-1185">Reference proteome</keyword>
<dbReference type="GO" id="GO:0016020">
    <property type="term" value="C:membrane"/>
    <property type="evidence" value="ECO:0007669"/>
    <property type="project" value="UniProtKB-SubCell"/>
</dbReference>
<accession>S8F3I7</accession>